<feature type="domain" description="PH" evidence="2">
    <location>
        <begin position="1"/>
        <end position="40"/>
    </location>
</feature>
<protein>
    <recommendedName>
        <fullName evidence="2">PH domain-containing protein</fullName>
    </recommendedName>
</protein>
<evidence type="ECO:0000313" key="4">
    <source>
        <dbReference type="Proteomes" id="UP001162483"/>
    </source>
</evidence>
<evidence type="ECO:0000256" key="1">
    <source>
        <dbReference type="SAM" id="MobiDB-lite"/>
    </source>
</evidence>
<feature type="region of interest" description="Disordered" evidence="1">
    <location>
        <begin position="70"/>
        <end position="372"/>
    </location>
</feature>
<sequence>MRAYIQHREHENAGMRTYYFSADTQEDMNGWIRAMNQATLVQSTPENKRDIVDMEWPSVPVNNHIESFKEFPQPEPVQMRSNYSKPKEPPPSRNEEPRRNSGEKEQYRDVRLQDGYQDEGERERYPVVGEKERYRETGDKERFREAADKELYRNGEDKERQREPEKELHRTGGGKDRQRETEKELHRTGGGKDRQREPEKELHRTGGGKDRQREPEKELHRTGGDKDRQREVGLKDRFKERIDKDYYSRDLEEPERVPERARPRQLRRPQKRHQHQRGESSEFFSVQRPAVRLHRFQQKVSLCGPTDSPTADPGEERDLAGFLPDQHQSSGAERSRHLQEGLCAQSRPGETCAAAQHDGPGGAMGEGPEGRRQEYRARTVFAGLERYQTLPKTPADTPPAGSPPPSRNLFPVTTSGGRPGPVVFVGVSHLKEGDGVAAVRSGSKRQVPCFKLRGGQPHRARFTCRHHGRVLTVS</sequence>
<feature type="region of interest" description="Disordered" evidence="1">
    <location>
        <begin position="386"/>
        <end position="406"/>
    </location>
</feature>
<dbReference type="Proteomes" id="UP001162483">
    <property type="component" value="Unassembled WGS sequence"/>
</dbReference>
<dbReference type="SUPFAM" id="SSF50729">
    <property type="entry name" value="PH domain-like"/>
    <property type="match status" value="1"/>
</dbReference>
<evidence type="ECO:0000313" key="3">
    <source>
        <dbReference type="EMBL" id="CAI9605967.1"/>
    </source>
</evidence>
<comment type="caution">
    <text evidence="3">The sequence shown here is derived from an EMBL/GenBank/DDBJ whole genome shotgun (WGS) entry which is preliminary data.</text>
</comment>
<keyword evidence="4" id="KW-1185">Reference proteome</keyword>
<proteinExistence type="predicted"/>
<name>A0ABN9G9B9_9NEOB</name>
<gene>
    <name evidence="3" type="ORF">SPARVUS_LOCUS13704796</name>
</gene>
<dbReference type="EMBL" id="CATNWA010018212">
    <property type="protein sequence ID" value="CAI9605967.1"/>
    <property type="molecule type" value="Genomic_DNA"/>
</dbReference>
<dbReference type="InterPro" id="IPR011993">
    <property type="entry name" value="PH-like_dom_sf"/>
</dbReference>
<organism evidence="3 4">
    <name type="scientific">Staurois parvus</name>
    <dbReference type="NCBI Taxonomy" id="386267"/>
    <lineage>
        <taxon>Eukaryota</taxon>
        <taxon>Metazoa</taxon>
        <taxon>Chordata</taxon>
        <taxon>Craniata</taxon>
        <taxon>Vertebrata</taxon>
        <taxon>Euteleostomi</taxon>
        <taxon>Amphibia</taxon>
        <taxon>Batrachia</taxon>
        <taxon>Anura</taxon>
        <taxon>Neobatrachia</taxon>
        <taxon>Ranoidea</taxon>
        <taxon>Ranidae</taxon>
        <taxon>Staurois</taxon>
    </lineage>
</organism>
<feature type="compositionally biased region" description="Basic and acidic residues" evidence="1">
    <location>
        <begin position="85"/>
        <end position="112"/>
    </location>
</feature>
<feature type="compositionally biased region" description="Pro residues" evidence="1">
    <location>
        <begin position="396"/>
        <end position="406"/>
    </location>
</feature>
<reference evidence="3" key="1">
    <citation type="submission" date="2023-05" db="EMBL/GenBank/DDBJ databases">
        <authorList>
            <person name="Stuckert A."/>
        </authorList>
    </citation>
    <scope>NUCLEOTIDE SEQUENCE</scope>
</reference>
<dbReference type="Gene3D" id="2.30.29.30">
    <property type="entry name" value="Pleckstrin-homology domain (PH domain)/Phosphotyrosine-binding domain (PTB)"/>
    <property type="match status" value="1"/>
</dbReference>
<evidence type="ECO:0000259" key="2">
    <source>
        <dbReference type="PROSITE" id="PS50003"/>
    </source>
</evidence>
<dbReference type="PANTHER" id="PTHR12752">
    <property type="entry name" value="PHOSPHOINOSITOL 3-PHOSPHATE-BINDING PROTEIN"/>
    <property type="match status" value="1"/>
</dbReference>
<feature type="compositionally biased region" description="Basic and acidic residues" evidence="1">
    <location>
        <begin position="119"/>
        <end position="262"/>
    </location>
</feature>
<feature type="compositionally biased region" description="Basic residues" evidence="1">
    <location>
        <begin position="263"/>
        <end position="275"/>
    </location>
</feature>
<dbReference type="PROSITE" id="PS50003">
    <property type="entry name" value="PH_DOMAIN"/>
    <property type="match status" value="1"/>
</dbReference>
<dbReference type="InterPro" id="IPR001849">
    <property type="entry name" value="PH_domain"/>
</dbReference>
<accession>A0ABN9G9B9</accession>
<dbReference type="PANTHER" id="PTHR12752:SF9">
    <property type="entry name" value="KRAMER, ISOFORM I"/>
    <property type="match status" value="1"/>
</dbReference>